<dbReference type="InterPro" id="IPR015943">
    <property type="entry name" value="WD40/YVTN_repeat-like_dom_sf"/>
</dbReference>
<keyword evidence="7" id="KW-0206">Cytoskeleton</keyword>
<dbReference type="Gene3D" id="2.130.10.10">
    <property type="entry name" value="YVTN repeat-like/Quinoprotein amine dehydrogenase"/>
    <property type="match status" value="2"/>
</dbReference>
<feature type="repeat" description="WD" evidence="8">
    <location>
        <begin position="417"/>
        <end position="449"/>
    </location>
</feature>
<protein>
    <submittedName>
        <fullName evidence="13">WD_REPEATS_REGION domain-containing protein</fullName>
    </submittedName>
</protein>
<keyword evidence="4 8" id="KW-0853">WD repeat</keyword>
<reference evidence="13" key="1">
    <citation type="submission" date="2017-02" db="UniProtKB">
        <authorList>
            <consortium name="WormBaseParasite"/>
        </authorList>
    </citation>
    <scope>IDENTIFICATION</scope>
</reference>
<keyword evidence="6" id="KW-0677">Repeat</keyword>
<keyword evidence="12" id="KW-1185">Reference proteome</keyword>
<sequence length="686" mass="75699">MSCTNFSRIGSLSSLAVSHRLLSQIGYNVRDPIYLSEQRVLQVFIRGKPVSLTVPNSVGSVNPLREIDAPKEAPQLDWVNGYRGRDSRSNLHQLPTGELIYFTGAVVVLHNPDDQSQRHYLQHTSEVKCIAIHPNKLYVATGQTSRHSPEKKILNEHRSPICSPDELTNVLGAEQTQAHIRIWDSITLHTLRVLGTNDASFEKGISCVSFSRFDGGTLLAAVDDSYEHTLSVWEWHKSKRLTETKSANDQVFACEFHPQLKNLIIAAGKGHFNFWFFDGSTLSKKPALFDGRDKPKHVLSICFADNGYVISGDSNGTIAAWDPKIVKVVNQAFRVHEGGVWALCLLNNGHIVSGGKDGILAEWSVPDLIKMHSYSSLPDDAGIIRTIAPAAGSALLVGTTRNAILRGNMNTGFEYILQGHAEELWALCAHPLLAQFLTGSIDGTLRLWDSLSKSIVWSMQVQDGISCVDFHPSGNCFAVGTPIGSWIVYDTTNREALNTIAEPSKAISTLRFSPDGKSIAVATKESHFYLYAISENFEYYIKSAEFSGFTPYITTMDWSTDSVLIRTNTSEFEQHIWNTTTGALAETSLIRAAEWSTSRCMVSFENGCITQTLPGIMAIERSPDSASVAVAIDNGAIRFYQYPTTTVTAMYGEIFGHSPFIANIAFLPSRLISIGAKDSAIFHWRL</sequence>
<feature type="domain" description="EML-like first beta-propeller" evidence="9">
    <location>
        <begin position="116"/>
        <end position="407"/>
    </location>
</feature>
<dbReference type="OrthoDB" id="47802at2759"/>
<dbReference type="AlphaFoldDB" id="A0A0M3K5F7"/>
<evidence type="ECO:0000259" key="9">
    <source>
        <dbReference type="Pfam" id="PF23409"/>
    </source>
</evidence>
<dbReference type="InterPro" id="IPR005108">
    <property type="entry name" value="HELP"/>
</dbReference>
<evidence type="ECO:0000256" key="4">
    <source>
        <dbReference type="ARBA" id="ARBA00022574"/>
    </source>
</evidence>
<dbReference type="InterPro" id="IPR011047">
    <property type="entry name" value="Quinoprotein_ADH-like_sf"/>
</dbReference>
<dbReference type="EMBL" id="UYRR01032436">
    <property type="protein sequence ID" value="VDK55633.1"/>
    <property type="molecule type" value="Genomic_DNA"/>
</dbReference>
<comment type="similarity">
    <text evidence="2">Belongs to the WD repeat EMAP family.</text>
</comment>
<dbReference type="GO" id="GO:0008017">
    <property type="term" value="F:microtubule binding"/>
    <property type="evidence" value="ECO:0007669"/>
    <property type="project" value="TreeGrafter"/>
</dbReference>
<name>A0A0M3K5F7_ANISI</name>
<proteinExistence type="inferred from homology"/>
<evidence type="ECO:0000256" key="8">
    <source>
        <dbReference type="PROSITE-ProRule" id="PRU00221"/>
    </source>
</evidence>
<evidence type="ECO:0000313" key="11">
    <source>
        <dbReference type="EMBL" id="VDK55633.1"/>
    </source>
</evidence>
<evidence type="ECO:0000259" key="10">
    <source>
        <dbReference type="Pfam" id="PF23414"/>
    </source>
</evidence>
<keyword evidence="5" id="KW-0493">Microtubule</keyword>
<organism evidence="13">
    <name type="scientific">Anisakis simplex</name>
    <name type="common">Herring worm</name>
    <dbReference type="NCBI Taxonomy" id="6269"/>
    <lineage>
        <taxon>Eukaryota</taxon>
        <taxon>Metazoa</taxon>
        <taxon>Ecdysozoa</taxon>
        <taxon>Nematoda</taxon>
        <taxon>Chromadorea</taxon>
        <taxon>Rhabditida</taxon>
        <taxon>Spirurina</taxon>
        <taxon>Ascaridomorpha</taxon>
        <taxon>Ascaridoidea</taxon>
        <taxon>Anisakidae</taxon>
        <taxon>Anisakis</taxon>
        <taxon>Anisakis simplex complex</taxon>
    </lineage>
</organism>
<dbReference type="Pfam" id="PF23414">
    <property type="entry name" value="Beta-prop_EML_2"/>
    <property type="match status" value="1"/>
</dbReference>
<dbReference type="PANTHER" id="PTHR13720">
    <property type="entry name" value="WD-40 REPEAT PROTEIN"/>
    <property type="match status" value="1"/>
</dbReference>
<feature type="domain" description="EML-like second beta-propeller" evidence="10">
    <location>
        <begin position="424"/>
        <end position="686"/>
    </location>
</feature>
<dbReference type="WBParaSite" id="ASIM_0001619801-mRNA-1">
    <property type="protein sequence ID" value="ASIM_0001619801-mRNA-1"/>
    <property type="gene ID" value="ASIM_0001619801"/>
</dbReference>
<dbReference type="GO" id="GO:0005874">
    <property type="term" value="C:microtubule"/>
    <property type="evidence" value="ECO:0007669"/>
    <property type="project" value="UniProtKB-KW"/>
</dbReference>
<gene>
    <name evidence="11" type="ORF">ASIM_LOCUS15605</name>
</gene>
<dbReference type="InterPro" id="IPR050630">
    <property type="entry name" value="WD_repeat_EMAP"/>
</dbReference>
<evidence type="ECO:0000313" key="13">
    <source>
        <dbReference type="WBParaSite" id="ASIM_0001619801-mRNA-1"/>
    </source>
</evidence>
<dbReference type="Proteomes" id="UP000267096">
    <property type="component" value="Unassembled WGS sequence"/>
</dbReference>
<dbReference type="Pfam" id="PF23409">
    <property type="entry name" value="Beta-prop_EML"/>
    <property type="match status" value="1"/>
</dbReference>
<dbReference type="InterPro" id="IPR001680">
    <property type="entry name" value="WD40_rpt"/>
</dbReference>
<dbReference type="InterPro" id="IPR055442">
    <property type="entry name" value="Beta-prop_EML-like_2nd"/>
</dbReference>
<evidence type="ECO:0000313" key="12">
    <source>
        <dbReference type="Proteomes" id="UP000267096"/>
    </source>
</evidence>
<dbReference type="GO" id="GO:0000226">
    <property type="term" value="P:microtubule cytoskeleton organization"/>
    <property type="evidence" value="ECO:0007669"/>
    <property type="project" value="TreeGrafter"/>
</dbReference>
<evidence type="ECO:0000256" key="6">
    <source>
        <dbReference type="ARBA" id="ARBA00022737"/>
    </source>
</evidence>
<feature type="repeat" description="WD" evidence="8">
    <location>
        <begin position="654"/>
        <end position="686"/>
    </location>
</feature>
<evidence type="ECO:0000256" key="3">
    <source>
        <dbReference type="ARBA" id="ARBA00022490"/>
    </source>
</evidence>
<dbReference type="GO" id="GO:0072686">
    <property type="term" value="C:mitotic spindle"/>
    <property type="evidence" value="ECO:0007669"/>
    <property type="project" value="TreeGrafter"/>
</dbReference>
<dbReference type="PROSITE" id="PS50082">
    <property type="entry name" value="WD_REPEATS_2"/>
    <property type="match status" value="2"/>
</dbReference>
<dbReference type="Pfam" id="PF03451">
    <property type="entry name" value="HELP"/>
    <property type="match status" value="1"/>
</dbReference>
<evidence type="ECO:0000256" key="7">
    <source>
        <dbReference type="ARBA" id="ARBA00023212"/>
    </source>
</evidence>
<dbReference type="SMART" id="SM00320">
    <property type="entry name" value="WD40"/>
    <property type="match status" value="10"/>
</dbReference>
<evidence type="ECO:0000256" key="2">
    <source>
        <dbReference type="ARBA" id="ARBA00006489"/>
    </source>
</evidence>
<dbReference type="SUPFAM" id="SSF50978">
    <property type="entry name" value="WD40 repeat-like"/>
    <property type="match status" value="1"/>
</dbReference>
<accession>A0A0M3K5F7</accession>
<dbReference type="PANTHER" id="PTHR13720:SF50">
    <property type="entry name" value="ECHINODERM MICROTUBULE-ASSOCIATED PROTEIN-LIKE 2"/>
    <property type="match status" value="1"/>
</dbReference>
<dbReference type="PROSITE" id="PS50294">
    <property type="entry name" value="WD_REPEATS_REGION"/>
    <property type="match status" value="2"/>
</dbReference>
<dbReference type="InterPro" id="IPR036322">
    <property type="entry name" value="WD40_repeat_dom_sf"/>
</dbReference>
<evidence type="ECO:0000256" key="5">
    <source>
        <dbReference type="ARBA" id="ARBA00022701"/>
    </source>
</evidence>
<dbReference type="SUPFAM" id="SSF50998">
    <property type="entry name" value="Quinoprotein alcohol dehydrogenase-like"/>
    <property type="match status" value="1"/>
</dbReference>
<evidence type="ECO:0000256" key="1">
    <source>
        <dbReference type="ARBA" id="ARBA00004245"/>
    </source>
</evidence>
<reference evidence="11 12" key="2">
    <citation type="submission" date="2018-11" db="EMBL/GenBank/DDBJ databases">
        <authorList>
            <consortium name="Pathogen Informatics"/>
        </authorList>
    </citation>
    <scope>NUCLEOTIDE SEQUENCE [LARGE SCALE GENOMIC DNA]</scope>
</reference>
<keyword evidence="3" id="KW-0963">Cytoplasm</keyword>
<dbReference type="InterPro" id="IPR055439">
    <property type="entry name" value="Beta-prop_EML_1st"/>
</dbReference>
<comment type="subcellular location">
    <subcellularLocation>
        <location evidence="1">Cytoplasm</location>
        <location evidence="1">Cytoskeleton</location>
    </subcellularLocation>
</comment>